<dbReference type="PANTHER" id="PTHR10907:SF47">
    <property type="entry name" value="REGUCALCIN"/>
    <property type="match status" value="1"/>
</dbReference>
<proteinExistence type="inferred from homology"/>
<feature type="binding site" evidence="3">
    <location>
        <position position="145"/>
    </location>
    <ligand>
        <name>a divalent metal cation</name>
        <dbReference type="ChEBI" id="CHEBI:60240"/>
    </ligand>
</feature>
<name>A0A561BS94_9ACTN</name>
<feature type="binding site" evidence="3">
    <location>
        <position position="194"/>
    </location>
    <ligand>
        <name>a divalent metal cation</name>
        <dbReference type="ChEBI" id="CHEBI:60240"/>
    </ligand>
</feature>
<dbReference type="PRINTS" id="PR01790">
    <property type="entry name" value="SMP30FAMILY"/>
</dbReference>
<feature type="binding site" evidence="3">
    <location>
        <position position="97"/>
    </location>
    <ligand>
        <name>substrate</name>
    </ligand>
</feature>
<evidence type="ECO:0000256" key="2">
    <source>
        <dbReference type="PIRSR" id="PIRSR605511-1"/>
    </source>
</evidence>
<evidence type="ECO:0000256" key="3">
    <source>
        <dbReference type="PIRSR" id="PIRSR605511-2"/>
    </source>
</evidence>
<evidence type="ECO:0000313" key="5">
    <source>
        <dbReference type="EMBL" id="TWD81751.1"/>
    </source>
</evidence>
<sequence length="283" mass="30057">MRAEQITAADAAHGEGPVWWPGWGGLRWVDMLVGDLLHLDERTGEVARHHVGKVAAMIRPRASGGMILAGEHTIQVTDEPAGPATTIATPLSDPAVRFNEGGCDPHGRFYVGSMAYDESPGRGVLLRVDQDHQVETVLTGVTISNGLAWSPDGSRAYYADSTTHQIDSFAYDEDAGLHDRKTFVRIPAEQGVPDGLTVDAEGGIWAALWEGGAVHRYSPAGELDQVVELPAAKVTACTFGGDQLDRLYITTSRHGETSPVPSAGAVFAVEPGVRGLPTLPYAG</sequence>
<dbReference type="OrthoDB" id="2633250at2"/>
<dbReference type="InterPro" id="IPR011042">
    <property type="entry name" value="6-blade_b-propeller_TolB-like"/>
</dbReference>
<feature type="binding site" evidence="3">
    <location>
        <position position="15"/>
    </location>
    <ligand>
        <name>a divalent metal cation</name>
        <dbReference type="ChEBI" id="CHEBI:60240"/>
    </ligand>
</feature>
<accession>A0A561BS94</accession>
<organism evidence="5 6">
    <name type="scientific">Kribbella amoyensis</name>
    <dbReference type="NCBI Taxonomy" id="996641"/>
    <lineage>
        <taxon>Bacteria</taxon>
        <taxon>Bacillati</taxon>
        <taxon>Actinomycetota</taxon>
        <taxon>Actinomycetes</taxon>
        <taxon>Propionibacteriales</taxon>
        <taxon>Kribbellaceae</taxon>
        <taxon>Kribbella</taxon>
    </lineage>
</organism>
<comment type="similarity">
    <text evidence="1">Belongs to the SMP-30/CGR1 family.</text>
</comment>
<dbReference type="EMBL" id="VIVK01000001">
    <property type="protein sequence ID" value="TWD81751.1"/>
    <property type="molecule type" value="Genomic_DNA"/>
</dbReference>
<dbReference type="InterPro" id="IPR005511">
    <property type="entry name" value="SMP-30"/>
</dbReference>
<feature type="binding site" evidence="3">
    <location>
        <position position="99"/>
    </location>
    <ligand>
        <name>substrate</name>
    </ligand>
</feature>
<keyword evidence="3" id="KW-0862">Zinc</keyword>
<dbReference type="GO" id="GO:0019853">
    <property type="term" value="P:L-ascorbic acid biosynthetic process"/>
    <property type="evidence" value="ECO:0007669"/>
    <property type="project" value="TreeGrafter"/>
</dbReference>
<evidence type="ECO:0000256" key="1">
    <source>
        <dbReference type="ARBA" id="ARBA00008853"/>
    </source>
</evidence>
<dbReference type="InterPro" id="IPR013658">
    <property type="entry name" value="SGL"/>
</dbReference>
<evidence type="ECO:0000259" key="4">
    <source>
        <dbReference type="Pfam" id="PF08450"/>
    </source>
</evidence>
<evidence type="ECO:0000313" key="6">
    <source>
        <dbReference type="Proteomes" id="UP000318380"/>
    </source>
</evidence>
<dbReference type="SUPFAM" id="SSF63829">
    <property type="entry name" value="Calcium-dependent phosphotriesterase"/>
    <property type="match status" value="1"/>
</dbReference>
<dbReference type="GO" id="GO:0005509">
    <property type="term" value="F:calcium ion binding"/>
    <property type="evidence" value="ECO:0007669"/>
    <property type="project" value="TreeGrafter"/>
</dbReference>
<comment type="caution">
    <text evidence="5">The sequence shown here is derived from an EMBL/GenBank/DDBJ whole genome shotgun (WGS) entry which is preliminary data.</text>
</comment>
<reference evidence="5 6" key="1">
    <citation type="submission" date="2019-06" db="EMBL/GenBank/DDBJ databases">
        <title>Sequencing the genomes of 1000 actinobacteria strains.</title>
        <authorList>
            <person name="Klenk H.-P."/>
        </authorList>
    </citation>
    <scope>NUCLEOTIDE SEQUENCE [LARGE SCALE GENOMIC DNA]</scope>
    <source>
        <strain evidence="5 6">DSM 24683</strain>
    </source>
</reference>
<dbReference type="Pfam" id="PF08450">
    <property type="entry name" value="SGL"/>
    <property type="match status" value="1"/>
</dbReference>
<gene>
    <name evidence="5" type="ORF">FB561_2873</name>
</gene>
<feature type="binding site" evidence="3">
    <location>
        <position position="117"/>
    </location>
    <ligand>
        <name>substrate</name>
    </ligand>
</feature>
<feature type="domain" description="SMP-30/Gluconolactonase/LRE-like region" evidence="4">
    <location>
        <begin position="14"/>
        <end position="252"/>
    </location>
</feature>
<protein>
    <submittedName>
        <fullName evidence="5">Sugar lactone lactonase YvrE</fullName>
    </submittedName>
</protein>
<dbReference type="Proteomes" id="UP000318380">
    <property type="component" value="Unassembled WGS sequence"/>
</dbReference>
<dbReference type="Gene3D" id="2.120.10.30">
    <property type="entry name" value="TolB, C-terminal domain"/>
    <property type="match status" value="1"/>
</dbReference>
<dbReference type="GO" id="GO:0004341">
    <property type="term" value="F:gluconolactonase activity"/>
    <property type="evidence" value="ECO:0007669"/>
    <property type="project" value="TreeGrafter"/>
</dbReference>
<dbReference type="AlphaFoldDB" id="A0A561BS94"/>
<keyword evidence="6" id="KW-1185">Reference proteome</keyword>
<dbReference type="RefSeq" id="WP_145806850.1">
    <property type="nucleotide sequence ID" value="NZ_VIVK01000001.1"/>
</dbReference>
<comment type="cofactor">
    <cofactor evidence="3">
        <name>Zn(2+)</name>
        <dbReference type="ChEBI" id="CHEBI:29105"/>
    </cofactor>
    <text evidence="3">Binds 1 divalent metal cation per subunit.</text>
</comment>
<keyword evidence="3" id="KW-0479">Metal-binding</keyword>
<feature type="active site" description="Proton donor/acceptor" evidence="2">
    <location>
        <position position="194"/>
    </location>
</feature>
<dbReference type="PANTHER" id="PTHR10907">
    <property type="entry name" value="REGUCALCIN"/>
    <property type="match status" value="1"/>
</dbReference>